<dbReference type="AlphaFoldDB" id="A0A2K1KF59"/>
<evidence type="ECO:0000256" key="1">
    <source>
        <dbReference type="SAM" id="MobiDB-lite"/>
    </source>
</evidence>
<reference evidence="2 4" key="1">
    <citation type="journal article" date="2008" name="Science">
        <title>The Physcomitrella genome reveals evolutionary insights into the conquest of land by plants.</title>
        <authorList>
            <person name="Rensing S."/>
            <person name="Lang D."/>
            <person name="Zimmer A."/>
            <person name="Terry A."/>
            <person name="Salamov A."/>
            <person name="Shapiro H."/>
            <person name="Nishiyama T."/>
            <person name="Perroud P.-F."/>
            <person name="Lindquist E."/>
            <person name="Kamisugi Y."/>
            <person name="Tanahashi T."/>
            <person name="Sakakibara K."/>
            <person name="Fujita T."/>
            <person name="Oishi K."/>
            <person name="Shin-I T."/>
            <person name="Kuroki Y."/>
            <person name="Toyoda A."/>
            <person name="Suzuki Y."/>
            <person name="Hashimoto A."/>
            <person name="Yamaguchi K."/>
            <person name="Sugano A."/>
            <person name="Kohara Y."/>
            <person name="Fujiyama A."/>
            <person name="Anterola A."/>
            <person name="Aoki S."/>
            <person name="Ashton N."/>
            <person name="Barbazuk W.B."/>
            <person name="Barker E."/>
            <person name="Bennetzen J."/>
            <person name="Bezanilla M."/>
            <person name="Blankenship R."/>
            <person name="Cho S.H."/>
            <person name="Dutcher S."/>
            <person name="Estelle M."/>
            <person name="Fawcett J.A."/>
            <person name="Gundlach H."/>
            <person name="Hanada K."/>
            <person name="Heyl A."/>
            <person name="Hicks K.A."/>
            <person name="Hugh J."/>
            <person name="Lohr M."/>
            <person name="Mayer K."/>
            <person name="Melkozernov A."/>
            <person name="Murata T."/>
            <person name="Nelson D."/>
            <person name="Pils B."/>
            <person name="Prigge M."/>
            <person name="Reiss B."/>
            <person name="Renner T."/>
            <person name="Rombauts S."/>
            <person name="Rushton P."/>
            <person name="Sanderfoot A."/>
            <person name="Schween G."/>
            <person name="Shiu S.-H."/>
            <person name="Stueber K."/>
            <person name="Theodoulou F.L."/>
            <person name="Tu H."/>
            <person name="Van de Peer Y."/>
            <person name="Verrier P.J."/>
            <person name="Waters E."/>
            <person name="Wood A."/>
            <person name="Yang L."/>
            <person name="Cove D."/>
            <person name="Cuming A."/>
            <person name="Hasebe M."/>
            <person name="Lucas S."/>
            <person name="Mishler D.B."/>
            <person name="Reski R."/>
            <person name="Grigoriev I."/>
            <person name="Quatrano R.S."/>
            <person name="Boore J.L."/>
        </authorList>
    </citation>
    <scope>NUCLEOTIDE SEQUENCE [LARGE SCALE GENOMIC DNA]</scope>
    <source>
        <strain evidence="3 4">cv. Gransden 2004</strain>
    </source>
</reference>
<evidence type="ECO:0000313" key="2">
    <source>
        <dbReference type="EMBL" id="PNR52413.1"/>
    </source>
</evidence>
<dbReference type="Gramene" id="Pp3c6_10510V3.1">
    <property type="protein sequence ID" value="Pp3c6_10510V3.1"/>
    <property type="gene ID" value="Pp3c6_10510"/>
</dbReference>
<organism evidence="2">
    <name type="scientific">Physcomitrium patens</name>
    <name type="common">Spreading-leaved earth moss</name>
    <name type="synonym">Physcomitrella patens</name>
    <dbReference type="NCBI Taxonomy" id="3218"/>
    <lineage>
        <taxon>Eukaryota</taxon>
        <taxon>Viridiplantae</taxon>
        <taxon>Streptophyta</taxon>
        <taxon>Embryophyta</taxon>
        <taxon>Bryophyta</taxon>
        <taxon>Bryophytina</taxon>
        <taxon>Bryopsida</taxon>
        <taxon>Funariidae</taxon>
        <taxon>Funariales</taxon>
        <taxon>Funariaceae</taxon>
        <taxon>Physcomitrium</taxon>
    </lineage>
</organism>
<gene>
    <name evidence="2" type="ORF">PHYPA_008787</name>
</gene>
<dbReference type="InParanoid" id="A0A2K1KF59"/>
<sequence>MVSRRDTIRSYWSTLYRGLHAIDSGPRQKLIHSIVRSIPEMADRQDPFPKAPPPSRRPSVVDLGQYVTE</sequence>
<dbReference type="Proteomes" id="UP000006727">
    <property type="component" value="Chromosome 6"/>
</dbReference>
<reference evidence="3" key="3">
    <citation type="submission" date="2020-12" db="UniProtKB">
        <authorList>
            <consortium name="EnsemblPlants"/>
        </authorList>
    </citation>
    <scope>IDENTIFICATION</scope>
</reference>
<dbReference type="EnsemblPlants" id="Pp3c6_10510V3.1">
    <property type="protein sequence ID" value="Pp3c6_10510V3.1"/>
    <property type="gene ID" value="Pp3c6_10510"/>
</dbReference>
<reference evidence="2 4" key="2">
    <citation type="journal article" date="2018" name="Plant J.">
        <title>The Physcomitrella patens chromosome-scale assembly reveals moss genome structure and evolution.</title>
        <authorList>
            <person name="Lang D."/>
            <person name="Ullrich K.K."/>
            <person name="Murat F."/>
            <person name="Fuchs J."/>
            <person name="Jenkins J."/>
            <person name="Haas F.B."/>
            <person name="Piednoel M."/>
            <person name="Gundlach H."/>
            <person name="Van Bel M."/>
            <person name="Meyberg R."/>
            <person name="Vives C."/>
            <person name="Morata J."/>
            <person name="Symeonidi A."/>
            <person name="Hiss M."/>
            <person name="Muchero W."/>
            <person name="Kamisugi Y."/>
            <person name="Saleh O."/>
            <person name="Blanc G."/>
            <person name="Decker E.L."/>
            <person name="van Gessel N."/>
            <person name="Grimwood J."/>
            <person name="Hayes R.D."/>
            <person name="Graham S.W."/>
            <person name="Gunter L.E."/>
            <person name="McDaniel S.F."/>
            <person name="Hoernstein S.N.W."/>
            <person name="Larsson A."/>
            <person name="Li F.W."/>
            <person name="Perroud P.F."/>
            <person name="Phillips J."/>
            <person name="Ranjan P."/>
            <person name="Rokshar D.S."/>
            <person name="Rothfels C.J."/>
            <person name="Schneider L."/>
            <person name="Shu S."/>
            <person name="Stevenson D.W."/>
            <person name="Thummler F."/>
            <person name="Tillich M."/>
            <person name="Villarreal Aguilar J.C."/>
            <person name="Widiez T."/>
            <person name="Wong G.K."/>
            <person name="Wymore A."/>
            <person name="Zhang Y."/>
            <person name="Zimmer A.D."/>
            <person name="Quatrano R.S."/>
            <person name="Mayer K.F.X."/>
            <person name="Goodstein D."/>
            <person name="Casacuberta J.M."/>
            <person name="Vandepoele K."/>
            <person name="Reski R."/>
            <person name="Cuming A.C."/>
            <person name="Tuskan G.A."/>
            <person name="Maumus F."/>
            <person name="Salse J."/>
            <person name="Schmutz J."/>
            <person name="Rensing S.A."/>
        </authorList>
    </citation>
    <scope>NUCLEOTIDE SEQUENCE [LARGE SCALE GENOMIC DNA]</scope>
    <source>
        <strain evidence="3 4">cv. Gransden 2004</strain>
    </source>
</reference>
<protein>
    <submittedName>
        <fullName evidence="2 3">Uncharacterized protein</fullName>
    </submittedName>
</protein>
<proteinExistence type="predicted"/>
<keyword evidence="4" id="KW-1185">Reference proteome</keyword>
<name>A0A2K1KF59_PHYPA</name>
<feature type="region of interest" description="Disordered" evidence="1">
    <location>
        <begin position="42"/>
        <end position="69"/>
    </location>
</feature>
<evidence type="ECO:0000313" key="3">
    <source>
        <dbReference type="EnsemblPlants" id="Pp3c6_10510V3.1"/>
    </source>
</evidence>
<evidence type="ECO:0000313" key="4">
    <source>
        <dbReference type="Proteomes" id="UP000006727"/>
    </source>
</evidence>
<accession>A0A2K1KF59</accession>
<dbReference type="EMBL" id="ABEU02000006">
    <property type="protein sequence ID" value="PNR52413.1"/>
    <property type="molecule type" value="Genomic_DNA"/>
</dbReference>